<evidence type="ECO:0000313" key="7">
    <source>
        <dbReference type="Proteomes" id="UP000286716"/>
    </source>
</evidence>
<keyword evidence="7" id="KW-1185">Reference proteome</keyword>
<evidence type="ECO:0000256" key="4">
    <source>
        <dbReference type="SAM" id="MobiDB-lite"/>
    </source>
</evidence>
<evidence type="ECO:0000256" key="3">
    <source>
        <dbReference type="RuleBase" id="RU361235"/>
    </source>
</evidence>
<dbReference type="EMBL" id="QHHU01000026">
    <property type="protein sequence ID" value="RSM43236.1"/>
    <property type="molecule type" value="Genomic_DNA"/>
</dbReference>
<dbReference type="Proteomes" id="UP000286716">
    <property type="component" value="Unassembled WGS sequence"/>
</dbReference>
<dbReference type="GO" id="GO:0016787">
    <property type="term" value="F:hydrolase activity"/>
    <property type="evidence" value="ECO:0007669"/>
    <property type="project" value="UniProtKB-KW"/>
</dbReference>
<protein>
    <recommendedName>
        <fullName evidence="3">Carboxylic ester hydrolase</fullName>
        <ecNumber evidence="3">3.1.1.-</ecNumber>
    </recommendedName>
</protein>
<dbReference type="InterPro" id="IPR002018">
    <property type="entry name" value="CarbesteraseB"/>
</dbReference>
<dbReference type="OrthoDB" id="4308422at2"/>
<keyword evidence="2 3" id="KW-0378">Hydrolase</keyword>
<proteinExistence type="inferred from homology"/>
<evidence type="ECO:0000256" key="2">
    <source>
        <dbReference type="ARBA" id="ARBA00022801"/>
    </source>
</evidence>
<organism evidence="6 7">
    <name type="scientific">Amycolatopsis balhimycina DSM 5908</name>
    <dbReference type="NCBI Taxonomy" id="1081091"/>
    <lineage>
        <taxon>Bacteria</taxon>
        <taxon>Bacillati</taxon>
        <taxon>Actinomycetota</taxon>
        <taxon>Actinomycetes</taxon>
        <taxon>Pseudonocardiales</taxon>
        <taxon>Pseudonocardiaceae</taxon>
        <taxon>Amycolatopsis</taxon>
    </lineage>
</organism>
<feature type="region of interest" description="Disordered" evidence="4">
    <location>
        <begin position="1"/>
        <end position="20"/>
    </location>
</feature>
<dbReference type="Pfam" id="PF00135">
    <property type="entry name" value="COesterase"/>
    <property type="match status" value="1"/>
</dbReference>
<dbReference type="InterPro" id="IPR050309">
    <property type="entry name" value="Type-B_Carboxylest/Lipase"/>
</dbReference>
<evidence type="ECO:0000313" key="6">
    <source>
        <dbReference type="EMBL" id="RSM43236.1"/>
    </source>
</evidence>
<comment type="caution">
    <text evidence="6">The sequence shown here is derived from an EMBL/GenBank/DDBJ whole genome shotgun (WGS) entry which is preliminary data.</text>
</comment>
<accession>A0A428WJL3</accession>
<dbReference type="InterPro" id="IPR019826">
    <property type="entry name" value="Carboxylesterase_B_AS"/>
</dbReference>
<dbReference type="EC" id="3.1.1.-" evidence="3"/>
<evidence type="ECO:0000256" key="1">
    <source>
        <dbReference type="ARBA" id="ARBA00005964"/>
    </source>
</evidence>
<sequence length="516" mass="55238">MTADATQRSNAEPEVRTTAGTVRGRWEGRLAAFLGIPYAAPPVGAARFAAPQPVSPWDGVRDAVAFGPPAPQDFAGFRNLSLGEGTPPQSTGDDWLTLNVWTPAPDRSARLPVMVWIHGGAYKTGSGADLLANARIAQEGNLVLVSLNYRLGIEGFAAIEGAPPNRGLLDQIAALEWVRDTIAAFGGDPDQVTIFGVSAGGSSVGTLMAMPAAAGLFRRVIAQSFGGPFLSPELATDITTAIAGQRGRRPTVADLSTLDPHDLALAGEETAATQGRYLDRWGPMAAHLTFFVPNVDGDVLPATPYQALAADVGRDVELIAGHNRDEYRLFLFASGKLGAIDDQEAARVLDVFGPGTDAEKTYRAAFPDATAEQLWEWVQSDWLFRMPTLRLAQAHASGGGRTRFYELTWPAPGADGLLGACHALDQPLVFGDFESEFARRLFGGPTPSVETVELSARMRAAWISFATTGDPGWPAFDTDDRLTQVFDARPTVTAYPEESSRQLWERDDLAPLPLLP</sequence>
<dbReference type="AlphaFoldDB" id="A0A428WJL3"/>
<dbReference type="SUPFAM" id="SSF53474">
    <property type="entry name" value="alpha/beta-Hydrolases"/>
    <property type="match status" value="1"/>
</dbReference>
<name>A0A428WJL3_AMYBA</name>
<dbReference type="Gene3D" id="3.40.50.1820">
    <property type="entry name" value="alpha/beta hydrolase"/>
    <property type="match status" value="1"/>
</dbReference>
<dbReference type="PANTHER" id="PTHR11559">
    <property type="entry name" value="CARBOXYLESTERASE"/>
    <property type="match status" value="1"/>
</dbReference>
<dbReference type="PROSITE" id="PS00122">
    <property type="entry name" value="CARBOXYLESTERASE_B_1"/>
    <property type="match status" value="1"/>
</dbReference>
<reference evidence="6 7" key="1">
    <citation type="submission" date="2018-05" db="EMBL/GenBank/DDBJ databases">
        <title>Evolution of GPA BGCs.</title>
        <authorList>
            <person name="Waglechner N."/>
            <person name="Wright G.D."/>
        </authorList>
    </citation>
    <scope>NUCLEOTIDE SEQUENCE [LARGE SCALE GENOMIC DNA]</scope>
    <source>
        <strain evidence="6 7">DSM 5908</strain>
    </source>
</reference>
<dbReference type="InterPro" id="IPR029058">
    <property type="entry name" value="AB_hydrolase_fold"/>
</dbReference>
<feature type="compositionally biased region" description="Polar residues" evidence="4">
    <location>
        <begin position="1"/>
        <end position="10"/>
    </location>
</feature>
<feature type="domain" description="Carboxylesterase type B" evidence="5">
    <location>
        <begin position="12"/>
        <end position="472"/>
    </location>
</feature>
<gene>
    <name evidence="6" type="ORF">DMA12_19690</name>
</gene>
<evidence type="ECO:0000259" key="5">
    <source>
        <dbReference type="Pfam" id="PF00135"/>
    </source>
</evidence>
<comment type="similarity">
    <text evidence="1 3">Belongs to the type-B carboxylesterase/lipase family.</text>
</comment>